<evidence type="ECO:0000256" key="2">
    <source>
        <dbReference type="ARBA" id="ARBA00022729"/>
    </source>
</evidence>
<dbReference type="KEGG" id="sls:SLINC_3180"/>
<evidence type="ECO:0000256" key="1">
    <source>
        <dbReference type="ARBA" id="ARBA00022670"/>
    </source>
</evidence>
<dbReference type="ESTHER" id="strln-a0a1b1ma73">
    <property type="family name" value="Peptidase_S37"/>
</dbReference>
<evidence type="ECO:0000313" key="5">
    <source>
        <dbReference type="Proteomes" id="UP000092598"/>
    </source>
</evidence>
<dbReference type="PANTHER" id="PTHR11010">
    <property type="entry name" value="PROTEASE S28 PRO-X CARBOXYPEPTIDASE-RELATED"/>
    <property type="match status" value="1"/>
</dbReference>
<keyword evidence="4" id="KW-0031">Aminopeptidase</keyword>
<dbReference type="GO" id="GO:0008239">
    <property type="term" value="F:dipeptidyl-peptidase activity"/>
    <property type="evidence" value="ECO:0007669"/>
    <property type="project" value="TreeGrafter"/>
</dbReference>
<reference evidence="4 5" key="1">
    <citation type="submission" date="2016-07" db="EMBL/GenBank/DDBJ databases">
        <title>Enhancement of antibiotic productionsby engineered nitrateutilization in actinobacteria.</title>
        <authorList>
            <person name="Meng S.C."/>
        </authorList>
    </citation>
    <scope>NUCLEOTIDE SEQUENCE [LARGE SCALE GENOMIC DNA]</scope>
    <source>
        <strain evidence="4 5">NRRL 2936</strain>
    </source>
</reference>
<gene>
    <name evidence="4" type="ORF">SLINC_3180</name>
</gene>
<dbReference type="EMBL" id="CP016438">
    <property type="protein sequence ID" value="ANS65404.1"/>
    <property type="molecule type" value="Genomic_DNA"/>
</dbReference>
<dbReference type="GO" id="GO:0004177">
    <property type="term" value="F:aminopeptidase activity"/>
    <property type="evidence" value="ECO:0007669"/>
    <property type="project" value="UniProtKB-KW"/>
</dbReference>
<proteinExistence type="predicted"/>
<dbReference type="InterPro" id="IPR029058">
    <property type="entry name" value="AB_hydrolase_fold"/>
</dbReference>
<protein>
    <submittedName>
        <fullName evidence="4">Secreted tripeptidyl aminopeptidase</fullName>
    </submittedName>
</protein>
<dbReference type="Pfam" id="PF05576">
    <property type="entry name" value="Peptidase_S37"/>
    <property type="match status" value="1"/>
</dbReference>
<accession>A0A1B1MA73</accession>
<keyword evidence="1" id="KW-0645">Protease</keyword>
<dbReference type="FunFam" id="3.40.50.1820:FF:000426">
    <property type="entry name" value="PS-10 peptidase S37"/>
    <property type="match status" value="1"/>
</dbReference>
<dbReference type="RefSeq" id="WP_067433114.1">
    <property type="nucleotide sequence ID" value="NZ_CP016438.1"/>
</dbReference>
<dbReference type="PANTHER" id="PTHR11010:SF38">
    <property type="entry name" value="LYSOSOMAL PRO-X CARBOXYPEPTIDASE"/>
    <property type="match status" value="1"/>
</dbReference>
<dbReference type="GO" id="GO:0006508">
    <property type="term" value="P:proteolysis"/>
    <property type="evidence" value="ECO:0007669"/>
    <property type="project" value="UniProtKB-KW"/>
</dbReference>
<evidence type="ECO:0000313" key="4">
    <source>
        <dbReference type="EMBL" id="ANS65404.1"/>
    </source>
</evidence>
<keyword evidence="5" id="KW-1185">Reference proteome</keyword>
<keyword evidence="3" id="KW-0378">Hydrolase</keyword>
<evidence type="ECO:0000256" key="3">
    <source>
        <dbReference type="ARBA" id="ARBA00022801"/>
    </source>
</evidence>
<sequence>MRKALRWLLALTVLIGTLTTAGAATAAEPEATATTDIKEQLLSIPGMSLIQEKPYTGYRYFVLNYTQPVDHRHPSKGTFQQRITVLHKDVARPTVFFTSGYNVSTTPRRSEPTQIVDGNQVSLEYRFFTPSRPDPANWSKLDIWQAASDQHRVFKALKKIYAKNWISTGGSKGGMTATYYERFYPRDMDGVVAYVAPNDVVNHEDSAYDRFFATVGTKECRDRLNGVQREALVRREPLEKKYAAYAQENGLTFETIGSLDKAYEAVVLDYVWGFWQYSLLEGCGQIPADAKTATDDEIWSSVDTIVGFSAYADQGLEPYTPYYYQAGTQLGAPTIHFPHIEKQYIRYGYQPPRNFVPRDIPMRFQPSAMRDVDTWVRHNARHMLYVYGQNDPWGAEPFRVDKGAKDSYVLTAPGMNHGANVAGLDADEEAFATARILDWAGVSDTAVEQAKPLAKFDAKLDKRNVEREFTLRP</sequence>
<organism evidence="4 5">
    <name type="scientific">Streptomyces lincolnensis</name>
    <dbReference type="NCBI Taxonomy" id="1915"/>
    <lineage>
        <taxon>Bacteria</taxon>
        <taxon>Bacillati</taxon>
        <taxon>Actinomycetota</taxon>
        <taxon>Actinomycetes</taxon>
        <taxon>Kitasatosporales</taxon>
        <taxon>Streptomycetaceae</taxon>
        <taxon>Streptomyces</taxon>
    </lineage>
</organism>
<name>A0A1B1MA73_STRLN</name>
<dbReference type="OrthoDB" id="3979391at2"/>
<dbReference type="PATRIC" id="fig|1915.4.peg.3498"/>
<dbReference type="SUPFAM" id="SSF53474">
    <property type="entry name" value="alpha/beta-Hydrolases"/>
    <property type="match status" value="1"/>
</dbReference>
<keyword evidence="2" id="KW-0732">Signal</keyword>
<dbReference type="Gene3D" id="3.40.50.1820">
    <property type="entry name" value="alpha/beta hydrolase"/>
    <property type="match status" value="1"/>
</dbReference>
<dbReference type="Proteomes" id="UP000092598">
    <property type="component" value="Chromosome"/>
</dbReference>
<dbReference type="AlphaFoldDB" id="A0A1B1MA73"/>
<dbReference type="STRING" id="1915.SLINC_3180"/>
<dbReference type="InterPro" id="IPR008761">
    <property type="entry name" value="Peptidase_S37"/>
</dbReference>